<evidence type="ECO:0000313" key="1">
    <source>
        <dbReference type="EMBL" id="JAD17965.1"/>
    </source>
</evidence>
<sequence length="22" mass="2718">MRFRPKPSDKGSIQVYRKYLTF</sequence>
<reference evidence="1" key="2">
    <citation type="journal article" date="2015" name="Data Brief">
        <title>Shoot transcriptome of the giant reed, Arundo donax.</title>
        <authorList>
            <person name="Barrero R.A."/>
            <person name="Guerrero F.D."/>
            <person name="Moolhuijzen P."/>
            <person name="Goolsby J.A."/>
            <person name="Tidwell J."/>
            <person name="Bellgard S.E."/>
            <person name="Bellgard M.I."/>
        </authorList>
    </citation>
    <scope>NUCLEOTIDE SEQUENCE</scope>
    <source>
        <tissue evidence="1">Shoot tissue taken approximately 20 cm above the soil surface</tissue>
    </source>
</reference>
<dbReference type="EMBL" id="GBRH01279930">
    <property type="protein sequence ID" value="JAD17965.1"/>
    <property type="molecule type" value="Transcribed_RNA"/>
</dbReference>
<reference evidence="1" key="1">
    <citation type="submission" date="2014-09" db="EMBL/GenBank/DDBJ databases">
        <authorList>
            <person name="Magalhaes I.L.F."/>
            <person name="Oliveira U."/>
            <person name="Santos F.R."/>
            <person name="Vidigal T.H.D.A."/>
            <person name="Brescovit A.D."/>
            <person name="Santos A.J."/>
        </authorList>
    </citation>
    <scope>NUCLEOTIDE SEQUENCE</scope>
    <source>
        <tissue evidence="1">Shoot tissue taken approximately 20 cm above the soil surface</tissue>
    </source>
</reference>
<accession>A0A0A9TJ95</accession>
<dbReference type="AlphaFoldDB" id="A0A0A9TJ95"/>
<name>A0A0A9TJ95_ARUDO</name>
<proteinExistence type="predicted"/>
<protein>
    <submittedName>
        <fullName evidence="1">Uncharacterized protein</fullName>
    </submittedName>
</protein>
<organism evidence="1">
    <name type="scientific">Arundo donax</name>
    <name type="common">Giant reed</name>
    <name type="synonym">Donax arundinaceus</name>
    <dbReference type="NCBI Taxonomy" id="35708"/>
    <lineage>
        <taxon>Eukaryota</taxon>
        <taxon>Viridiplantae</taxon>
        <taxon>Streptophyta</taxon>
        <taxon>Embryophyta</taxon>
        <taxon>Tracheophyta</taxon>
        <taxon>Spermatophyta</taxon>
        <taxon>Magnoliopsida</taxon>
        <taxon>Liliopsida</taxon>
        <taxon>Poales</taxon>
        <taxon>Poaceae</taxon>
        <taxon>PACMAD clade</taxon>
        <taxon>Arundinoideae</taxon>
        <taxon>Arundineae</taxon>
        <taxon>Arundo</taxon>
    </lineage>
</organism>